<dbReference type="AlphaFoldDB" id="A0AAE4BT85"/>
<evidence type="ECO:0000313" key="2">
    <source>
        <dbReference type="EMBL" id="MDR6239292.1"/>
    </source>
</evidence>
<dbReference type="InterPro" id="IPR043781">
    <property type="entry name" value="DUF5723"/>
</dbReference>
<dbReference type="Gene3D" id="2.40.160.60">
    <property type="entry name" value="Outer membrane protein transport protein (OMPP1/FadL/TodX)"/>
    <property type="match status" value="1"/>
</dbReference>
<gene>
    <name evidence="2" type="ORF">HNQ88_002329</name>
</gene>
<reference evidence="2" key="1">
    <citation type="submission" date="2023-07" db="EMBL/GenBank/DDBJ databases">
        <title>Genomic Encyclopedia of Type Strains, Phase IV (KMG-IV): sequencing the most valuable type-strain genomes for metagenomic binning, comparative biology and taxonomic classification.</title>
        <authorList>
            <person name="Goeker M."/>
        </authorList>
    </citation>
    <scope>NUCLEOTIDE SEQUENCE</scope>
    <source>
        <strain evidence="2">DSM 26174</strain>
    </source>
</reference>
<dbReference type="Proteomes" id="UP001185092">
    <property type="component" value="Unassembled WGS sequence"/>
</dbReference>
<dbReference type="RefSeq" id="WP_309938896.1">
    <property type="nucleotide sequence ID" value="NZ_AP025305.1"/>
</dbReference>
<evidence type="ECO:0000259" key="1">
    <source>
        <dbReference type="Pfam" id="PF18990"/>
    </source>
</evidence>
<name>A0AAE4BT85_9BACT</name>
<protein>
    <recommendedName>
        <fullName evidence="1">DUF5723 domain-containing protein</fullName>
    </recommendedName>
</protein>
<feature type="domain" description="DUF5723" evidence="1">
    <location>
        <begin position="42"/>
        <end position="444"/>
    </location>
</feature>
<organism evidence="2 3">
    <name type="scientific">Aureibacter tunicatorum</name>
    <dbReference type="NCBI Taxonomy" id="866807"/>
    <lineage>
        <taxon>Bacteria</taxon>
        <taxon>Pseudomonadati</taxon>
        <taxon>Bacteroidota</taxon>
        <taxon>Cytophagia</taxon>
        <taxon>Cytophagales</taxon>
        <taxon>Persicobacteraceae</taxon>
        <taxon>Aureibacter</taxon>
    </lineage>
</organism>
<sequence length="478" mass="53457">MKRILFVIIFLTSISLGDLYAQYDFSLYDLGNFTPQANGLNPSFFPEKRFYIGFPAVSSVNLSMTNGFSFNQFFRKNDQGEFVIDLNYLADNLAENNYLRNSIELEVFSFGYQVKKNFFNIGLKARFQNDFDMPDGIINEILDGNGNIGLVEFEGLSQHGFQPDDGKSDLREIGSESLQINSITFAEVGLGYGRKVNDRLTLGVKVKFLKGMVNVESNNLQGALATNLSESRLSISTDAGAELKTTGVMALINDDNSNYSNFFDYAIKNKNYGFAFDFGASYQVNDYLHVSGSIIDLGFIHWKDDVENHQVNQINYTLDGNEFSDILSFEGGEDKIEDRLEDELDVLDSTFRVKAIDRSYRSTLASKMYLNGTFTLERHSVGLTFAGTYNQNDFNPGFSLLYFYQINELLKAGGTVGYVNEGIHNVGIAVALNLGPVQLYTTTDNLFGIVNVNNAKSANVHFGINLLFGKDPNKEDDE</sequence>
<dbReference type="EMBL" id="JAVDQD010000002">
    <property type="protein sequence ID" value="MDR6239292.1"/>
    <property type="molecule type" value="Genomic_DNA"/>
</dbReference>
<proteinExistence type="predicted"/>
<comment type="caution">
    <text evidence="2">The sequence shown here is derived from an EMBL/GenBank/DDBJ whole genome shotgun (WGS) entry which is preliminary data.</text>
</comment>
<keyword evidence="3" id="KW-1185">Reference proteome</keyword>
<dbReference type="Pfam" id="PF18990">
    <property type="entry name" value="DUF5723"/>
    <property type="match status" value="1"/>
</dbReference>
<accession>A0AAE4BT85</accession>
<evidence type="ECO:0000313" key="3">
    <source>
        <dbReference type="Proteomes" id="UP001185092"/>
    </source>
</evidence>